<accession>A0A9J6AY57</accession>
<proteinExistence type="predicted"/>
<name>A0A9J6AY57_SOLCO</name>
<protein>
    <submittedName>
        <fullName evidence="1">Uncharacterized protein</fullName>
    </submittedName>
</protein>
<keyword evidence="2" id="KW-1185">Reference proteome</keyword>
<dbReference type="AlphaFoldDB" id="A0A9J6AY57"/>
<evidence type="ECO:0000313" key="1">
    <source>
        <dbReference type="EMBL" id="KAG5629416.1"/>
    </source>
</evidence>
<reference evidence="1 2" key="1">
    <citation type="submission" date="2020-09" db="EMBL/GenBank/DDBJ databases">
        <title>De no assembly of potato wild relative species, Solanum commersonii.</title>
        <authorList>
            <person name="Cho K."/>
        </authorList>
    </citation>
    <scope>NUCLEOTIDE SEQUENCE [LARGE SCALE GENOMIC DNA]</scope>
    <source>
        <strain evidence="1">LZ3.2</strain>
        <tissue evidence="1">Leaf</tissue>
    </source>
</reference>
<dbReference type="EMBL" id="JACXVP010000001">
    <property type="protein sequence ID" value="KAG5629416.1"/>
    <property type="molecule type" value="Genomic_DNA"/>
</dbReference>
<sequence>MRSINILIMHSERWNEENCYIDYTIEAIMMKENATFRYLVEEVATQIGVDLRYNCMKLKYKIEGNNTPLKIHNEMGVRVYVSLKKKGKDSTKYLVCVTLFVKGCELFDRNL</sequence>
<comment type="caution">
    <text evidence="1">The sequence shown here is derived from an EMBL/GenBank/DDBJ whole genome shotgun (WGS) entry which is preliminary data.</text>
</comment>
<dbReference type="Proteomes" id="UP000824120">
    <property type="component" value="Chromosome 1"/>
</dbReference>
<gene>
    <name evidence="1" type="ORF">H5410_001133</name>
</gene>
<dbReference type="OrthoDB" id="1211624at2759"/>
<evidence type="ECO:0000313" key="2">
    <source>
        <dbReference type="Proteomes" id="UP000824120"/>
    </source>
</evidence>
<organism evidence="1 2">
    <name type="scientific">Solanum commersonii</name>
    <name type="common">Commerson's wild potato</name>
    <name type="synonym">Commerson's nightshade</name>
    <dbReference type="NCBI Taxonomy" id="4109"/>
    <lineage>
        <taxon>Eukaryota</taxon>
        <taxon>Viridiplantae</taxon>
        <taxon>Streptophyta</taxon>
        <taxon>Embryophyta</taxon>
        <taxon>Tracheophyta</taxon>
        <taxon>Spermatophyta</taxon>
        <taxon>Magnoliopsida</taxon>
        <taxon>eudicotyledons</taxon>
        <taxon>Gunneridae</taxon>
        <taxon>Pentapetalae</taxon>
        <taxon>asterids</taxon>
        <taxon>lamiids</taxon>
        <taxon>Solanales</taxon>
        <taxon>Solanaceae</taxon>
        <taxon>Solanoideae</taxon>
        <taxon>Solaneae</taxon>
        <taxon>Solanum</taxon>
    </lineage>
</organism>